<feature type="signal peptide" evidence="1">
    <location>
        <begin position="1"/>
        <end position="23"/>
    </location>
</feature>
<keyword evidence="3" id="KW-1185">Reference proteome</keyword>
<feature type="chain" id="PRO_5042251312" description="Transposase IS200-like domain-containing protein" evidence="1">
    <location>
        <begin position="24"/>
        <end position="74"/>
    </location>
</feature>
<evidence type="ECO:0000313" key="3">
    <source>
        <dbReference type="Proteomes" id="UP001221757"/>
    </source>
</evidence>
<organism evidence="2 3">
    <name type="scientific">Mycena rosella</name>
    <name type="common">Pink bonnet</name>
    <name type="synonym">Agaricus rosellus</name>
    <dbReference type="NCBI Taxonomy" id="1033263"/>
    <lineage>
        <taxon>Eukaryota</taxon>
        <taxon>Fungi</taxon>
        <taxon>Dikarya</taxon>
        <taxon>Basidiomycota</taxon>
        <taxon>Agaricomycotina</taxon>
        <taxon>Agaricomycetes</taxon>
        <taxon>Agaricomycetidae</taxon>
        <taxon>Agaricales</taxon>
        <taxon>Marasmiineae</taxon>
        <taxon>Mycenaceae</taxon>
        <taxon>Mycena</taxon>
    </lineage>
</organism>
<feature type="non-terminal residue" evidence="2">
    <location>
        <position position="1"/>
    </location>
</feature>
<gene>
    <name evidence="2" type="ORF">B0H17DRAFT_1051939</name>
</gene>
<evidence type="ECO:0000313" key="2">
    <source>
        <dbReference type="EMBL" id="KAJ7697731.1"/>
    </source>
</evidence>
<comment type="caution">
    <text evidence="2">The sequence shown here is derived from an EMBL/GenBank/DDBJ whole genome shotgun (WGS) entry which is preliminary data.</text>
</comment>
<accession>A0AAD7GPG1</accession>
<dbReference type="EMBL" id="JARKIE010000029">
    <property type="protein sequence ID" value="KAJ7697731.1"/>
    <property type="molecule type" value="Genomic_DNA"/>
</dbReference>
<sequence length="74" mass="8658">TWCTVHTCFYLLLFFWLMQETWGRLPASEFTGRYRAFLLEVTAFPNHLHLICLGKRLPKTTGTFGRDFGGTRQT</sequence>
<evidence type="ECO:0000256" key="1">
    <source>
        <dbReference type="SAM" id="SignalP"/>
    </source>
</evidence>
<name>A0AAD7GPG1_MYCRO</name>
<proteinExistence type="predicted"/>
<reference evidence="2" key="1">
    <citation type="submission" date="2023-03" db="EMBL/GenBank/DDBJ databases">
        <title>Massive genome expansion in bonnet fungi (Mycena s.s.) driven by repeated elements and novel gene families across ecological guilds.</title>
        <authorList>
            <consortium name="Lawrence Berkeley National Laboratory"/>
            <person name="Harder C.B."/>
            <person name="Miyauchi S."/>
            <person name="Viragh M."/>
            <person name="Kuo A."/>
            <person name="Thoen E."/>
            <person name="Andreopoulos B."/>
            <person name="Lu D."/>
            <person name="Skrede I."/>
            <person name="Drula E."/>
            <person name="Henrissat B."/>
            <person name="Morin E."/>
            <person name="Kohler A."/>
            <person name="Barry K."/>
            <person name="LaButti K."/>
            <person name="Morin E."/>
            <person name="Salamov A."/>
            <person name="Lipzen A."/>
            <person name="Mereny Z."/>
            <person name="Hegedus B."/>
            <person name="Baldrian P."/>
            <person name="Stursova M."/>
            <person name="Weitz H."/>
            <person name="Taylor A."/>
            <person name="Grigoriev I.V."/>
            <person name="Nagy L.G."/>
            <person name="Martin F."/>
            <person name="Kauserud H."/>
        </authorList>
    </citation>
    <scope>NUCLEOTIDE SEQUENCE</scope>
    <source>
        <strain evidence="2">CBHHK067</strain>
    </source>
</reference>
<evidence type="ECO:0008006" key="4">
    <source>
        <dbReference type="Google" id="ProtNLM"/>
    </source>
</evidence>
<protein>
    <recommendedName>
        <fullName evidence="4">Transposase IS200-like domain-containing protein</fullName>
    </recommendedName>
</protein>
<keyword evidence="1" id="KW-0732">Signal</keyword>
<dbReference type="AlphaFoldDB" id="A0AAD7GPG1"/>
<dbReference type="Proteomes" id="UP001221757">
    <property type="component" value="Unassembled WGS sequence"/>
</dbReference>